<dbReference type="Proteomes" id="UP000609849">
    <property type="component" value="Unassembled WGS sequence"/>
</dbReference>
<reference evidence="2 3" key="1">
    <citation type="submission" date="2020-08" db="EMBL/GenBank/DDBJ databases">
        <authorList>
            <person name="Liu C."/>
            <person name="Sun Q."/>
        </authorList>
    </citation>
    <scope>NUCLEOTIDE SEQUENCE [LARGE SCALE GENOMIC DNA]</scope>
    <source>
        <strain evidence="2 3">NSJ-18</strain>
    </source>
</reference>
<keyword evidence="1" id="KW-1133">Transmembrane helix</keyword>
<keyword evidence="1" id="KW-0812">Transmembrane</keyword>
<protein>
    <recommendedName>
        <fullName evidence="4">Cxxc_20_cxxc protein</fullName>
    </recommendedName>
</protein>
<gene>
    <name evidence="2" type="ORF">H8923_00700</name>
</gene>
<keyword evidence="3" id="KW-1185">Reference proteome</keyword>
<dbReference type="RefSeq" id="WP_172976713.1">
    <property type="nucleotide sequence ID" value="NZ_JACRWE010000001.1"/>
</dbReference>
<accession>A0ABR7JK18</accession>
<organism evidence="2 3">
    <name type="scientific">Romboutsia faecis</name>
    <dbReference type="NCBI Taxonomy" id="2764597"/>
    <lineage>
        <taxon>Bacteria</taxon>
        <taxon>Bacillati</taxon>
        <taxon>Bacillota</taxon>
        <taxon>Clostridia</taxon>
        <taxon>Peptostreptococcales</taxon>
        <taxon>Peptostreptococcaceae</taxon>
        <taxon>Romboutsia</taxon>
    </lineage>
</organism>
<comment type="caution">
    <text evidence="2">The sequence shown here is derived from an EMBL/GenBank/DDBJ whole genome shotgun (WGS) entry which is preliminary data.</text>
</comment>
<sequence>MIHIRRIINRVKCPKCGEYTKIRLFKSNMVNTIIAVLMIVGCITLIPIIGWITVPILLLSSALCCKLLLSISGLLFNSKLLKSSKLTQCEKCGGLITFTKEENKEVKKEIE</sequence>
<dbReference type="EMBL" id="JACRWE010000001">
    <property type="protein sequence ID" value="MBC5995265.1"/>
    <property type="molecule type" value="Genomic_DNA"/>
</dbReference>
<evidence type="ECO:0008006" key="4">
    <source>
        <dbReference type="Google" id="ProtNLM"/>
    </source>
</evidence>
<evidence type="ECO:0000313" key="3">
    <source>
        <dbReference type="Proteomes" id="UP000609849"/>
    </source>
</evidence>
<proteinExistence type="predicted"/>
<feature type="transmembrane region" description="Helical" evidence="1">
    <location>
        <begin position="56"/>
        <end position="76"/>
    </location>
</feature>
<keyword evidence="1" id="KW-0472">Membrane</keyword>
<name>A0ABR7JK18_9FIRM</name>
<feature type="transmembrane region" description="Helical" evidence="1">
    <location>
        <begin position="29"/>
        <end position="50"/>
    </location>
</feature>
<evidence type="ECO:0000256" key="1">
    <source>
        <dbReference type="SAM" id="Phobius"/>
    </source>
</evidence>
<evidence type="ECO:0000313" key="2">
    <source>
        <dbReference type="EMBL" id="MBC5995265.1"/>
    </source>
</evidence>